<dbReference type="Pfam" id="PF13649">
    <property type="entry name" value="Methyltransf_25"/>
    <property type="match status" value="1"/>
</dbReference>
<dbReference type="Proteomes" id="UP000188145">
    <property type="component" value="Chromosome"/>
</dbReference>
<dbReference type="InterPro" id="IPR029063">
    <property type="entry name" value="SAM-dependent_MTases_sf"/>
</dbReference>
<keyword evidence="1 3" id="KW-0808">Transferase</keyword>
<dbReference type="STRING" id="1332264.BW730_10675"/>
<gene>
    <name evidence="3" type="ORF">BW730_10675</name>
</gene>
<accession>A0A1Q2CP40</accession>
<dbReference type="GO" id="GO:0032259">
    <property type="term" value="P:methylation"/>
    <property type="evidence" value="ECO:0007669"/>
    <property type="project" value="UniProtKB-KW"/>
</dbReference>
<dbReference type="KEGG" id="tes:BW730_10675"/>
<evidence type="ECO:0000313" key="3">
    <source>
        <dbReference type="EMBL" id="AQP47888.1"/>
    </source>
</evidence>
<dbReference type="RefSeq" id="WP_077686217.1">
    <property type="nucleotide sequence ID" value="NZ_CP019606.1"/>
</dbReference>
<dbReference type="Gene3D" id="3.40.50.150">
    <property type="entry name" value="Vaccinia Virus protein VP39"/>
    <property type="match status" value="1"/>
</dbReference>
<dbReference type="SUPFAM" id="SSF53335">
    <property type="entry name" value="S-adenosyl-L-methionine-dependent methyltransferases"/>
    <property type="match status" value="1"/>
</dbReference>
<dbReference type="EMBL" id="CP019606">
    <property type="protein sequence ID" value="AQP47888.1"/>
    <property type="molecule type" value="Genomic_DNA"/>
</dbReference>
<evidence type="ECO:0000256" key="1">
    <source>
        <dbReference type="ARBA" id="ARBA00022679"/>
    </source>
</evidence>
<keyword evidence="3" id="KW-0489">Methyltransferase</keyword>
<evidence type="ECO:0000259" key="2">
    <source>
        <dbReference type="Pfam" id="PF13649"/>
    </source>
</evidence>
<proteinExistence type="predicted"/>
<dbReference type="CDD" id="cd02440">
    <property type="entry name" value="AdoMet_MTases"/>
    <property type="match status" value="1"/>
</dbReference>
<keyword evidence="4" id="KW-1185">Reference proteome</keyword>
<dbReference type="AlphaFoldDB" id="A0A1Q2CP40"/>
<dbReference type="InterPro" id="IPR041698">
    <property type="entry name" value="Methyltransf_25"/>
</dbReference>
<dbReference type="GO" id="GO:0008168">
    <property type="term" value="F:methyltransferase activity"/>
    <property type="evidence" value="ECO:0007669"/>
    <property type="project" value="UniProtKB-KW"/>
</dbReference>
<organism evidence="3 4">
    <name type="scientific">Tessaracoccus aquimaris</name>
    <dbReference type="NCBI Taxonomy" id="1332264"/>
    <lineage>
        <taxon>Bacteria</taxon>
        <taxon>Bacillati</taxon>
        <taxon>Actinomycetota</taxon>
        <taxon>Actinomycetes</taxon>
        <taxon>Propionibacteriales</taxon>
        <taxon>Propionibacteriaceae</taxon>
        <taxon>Tessaracoccus</taxon>
    </lineage>
</organism>
<name>A0A1Q2CP40_9ACTN</name>
<sequence>MPDQIFDHPRLAAVYDPLDPDRGDLDAYVAMVAEFGATDVLDIGCGTGTLATRLAADGVTVVGVDPAFASLEVARRKPYADRVRFVHGVARDVLPLQVDLAFMTANVAQVFLTDEQWADTLAAAREALRPGGRLVFESRVPERRAWEGWTKEATRQVVDVAHEGPVEDWAEVTSVDGELVTFESPTIFHRDGVRVDSTSTLRFRSRDALESSLRSAGFVVEEVRDAPDRPGAEYVFVASVGSAD</sequence>
<feature type="domain" description="Methyltransferase" evidence="2">
    <location>
        <begin position="40"/>
        <end position="132"/>
    </location>
</feature>
<evidence type="ECO:0000313" key="4">
    <source>
        <dbReference type="Proteomes" id="UP000188145"/>
    </source>
</evidence>
<dbReference type="OrthoDB" id="9811589at2"/>
<dbReference type="PANTHER" id="PTHR43861">
    <property type="entry name" value="TRANS-ACONITATE 2-METHYLTRANSFERASE-RELATED"/>
    <property type="match status" value="1"/>
</dbReference>
<protein>
    <submittedName>
        <fullName evidence="3">SAM-dependent methyltransferase</fullName>
    </submittedName>
</protein>
<reference evidence="4" key="1">
    <citation type="submission" date="2017-02" db="EMBL/GenBank/DDBJ databases">
        <title>Tessaracoccus aquaemaris sp. nov., isolated from the intestine of a Korean rockfish, Sebastes schlegelii, in a marine aquaculture pond.</title>
        <authorList>
            <person name="Tak E.J."/>
            <person name="Bae J.-W."/>
        </authorList>
    </citation>
    <scope>NUCLEOTIDE SEQUENCE [LARGE SCALE GENOMIC DNA]</scope>
    <source>
        <strain evidence="4">NSG39</strain>
    </source>
</reference>